<dbReference type="Gene3D" id="3.40.50.150">
    <property type="entry name" value="Vaccinia Virus protein VP39"/>
    <property type="match status" value="1"/>
</dbReference>
<keyword evidence="3" id="KW-1185">Reference proteome</keyword>
<dbReference type="OrthoDB" id="10061782at2759"/>
<dbReference type="RefSeq" id="XP_045951704.1">
    <property type="nucleotide sequence ID" value="XM_046108484.1"/>
</dbReference>
<dbReference type="Pfam" id="PF08242">
    <property type="entry name" value="Methyltransf_12"/>
    <property type="match status" value="1"/>
</dbReference>
<sequence>MADQKQPDARLYKDIYSRSFLTRIYDHYVLGFNMKYAWSCATDAVLLPFFADNFSHHHMDIGVATGWFPATVLRRPIRNMEKHQLTLVDFNETSLNASKARVLSVAPHTSVNCVQADITAQLPESLRDACGKFDSITMFNLFHCVPGGAEKLRAFATYKELLSDGGALAGCTVLGQKHATGFFSRSYLRIYNRLDIFNNWDDEQEVIEKALKQEFDQVETEVVGMMLLFKASKPRRS</sequence>
<dbReference type="EMBL" id="JAGPXC010000012">
    <property type="protein sequence ID" value="KAH6645190.1"/>
    <property type="molecule type" value="Genomic_DNA"/>
</dbReference>
<feature type="domain" description="Methyltransferase type 12" evidence="1">
    <location>
        <begin position="59"/>
        <end position="168"/>
    </location>
</feature>
<dbReference type="InterPro" id="IPR029063">
    <property type="entry name" value="SAM-dependent_MTases_sf"/>
</dbReference>
<comment type="caution">
    <text evidence="2">The sequence shown here is derived from an EMBL/GenBank/DDBJ whole genome shotgun (WGS) entry which is preliminary data.</text>
</comment>
<reference evidence="2" key="1">
    <citation type="journal article" date="2021" name="Nat. Commun.">
        <title>Genetic determinants of endophytism in the Arabidopsis root mycobiome.</title>
        <authorList>
            <person name="Mesny F."/>
            <person name="Miyauchi S."/>
            <person name="Thiergart T."/>
            <person name="Pickel B."/>
            <person name="Atanasova L."/>
            <person name="Karlsson M."/>
            <person name="Huettel B."/>
            <person name="Barry K.W."/>
            <person name="Haridas S."/>
            <person name="Chen C."/>
            <person name="Bauer D."/>
            <person name="Andreopoulos W."/>
            <person name="Pangilinan J."/>
            <person name="LaButti K."/>
            <person name="Riley R."/>
            <person name="Lipzen A."/>
            <person name="Clum A."/>
            <person name="Drula E."/>
            <person name="Henrissat B."/>
            <person name="Kohler A."/>
            <person name="Grigoriev I.V."/>
            <person name="Martin F.M."/>
            <person name="Hacquard S."/>
        </authorList>
    </citation>
    <scope>NUCLEOTIDE SEQUENCE</scope>
    <source>
        <strain evidence="2">MPI-SDFR-AT-0073</strain>
    </source>
</reference>
<dbReference type="AlphaFoldDB" id="A0A9P8RKX7"/>
<protein>
    <submittedName>
        <fullName evidence="2">Methyltransferase</fullName>
    </submittedName>
</protein>
<dbReference type="GO" id="GO:0008168">
    <property type="term" value="F:methyltransferase activity"/>
    <property type="evidence" value="ECO:0007669"/>
    <property type="project" value="UniProtKB-KW"/>
</dbReference>
<dbReference type="GO" id="GO:0032259">
    <property type="term" value="P:methylation"/>
    <property type="evidence" value="ECO:0007669"/>
    <property type="project" value="UniProtKB-KW"/>
</dbReference>
<dbReference type="GeneID" id="70137375"/>
<name>A0A9P8RKX7_9PEZI</name>
<evidence type="ECO:0000313" key="2">
    <source>
        <dbReference type="EMBL" id="KAH6645190.1"/>
    </source>
</evidence>
<organism evidence="2 3">
    <name type="scientific">Truncatella angustata</name>
    <dbReference type="NCBI Taxonomy" id="152316"/>
    <lineage>
        <taxon>Eukaryota</taxon>
        <taxon>Fungi</taxon>
        <taxon>Dikarya</taxon>
        <taxon>Ascomycota</taxon>
        <taxon>Pezizomycotina</taxon>
        <taxon>Sordariomycetes</taxon>
        <taxon>Xylariomycetidae</taxon>
        <taxon>Amphisphaeriales</taxon>
        <taxon>Sporocadaceae</taxon>
        <taxon>Truncatella</taxon>
    </lineage>
</organism>
<gene>
    <name evidence="2" type="ORF">BKA67DRAFT_665026</name>
</gene>
<evidence type="ECO:0000313" key="3">
    <source>
        <dbReference type="Proteomes" id="UP000758603"/>
    </source>
</evidence>
<dbReference type="Proteomes" id="UP000758603">
    <property type="component" value="Unassembled WGS sequence"/>
</dbReference>
<keyword evidence="2" id="KW-0808">Transferase</keyword>
<evidence type="ECO:0000259" key="1">
    <source>
        <dbReference type="Pfam" id="PF08242"/>
    </source>
</evidence>
<accession>A0A9P8RKX7</accession>
<dbReference type="InterPro" id="IPR013217">
    <property type="entry name" value="Methyltransf_12"/>
</dbReference>
<dbReference type="SUPFAM" id="SSF53335">
    <property type="entry name" value="S-adenosyl-L-methionine-dependent methyltransferases"/>
    <property type="match status" value="1"/>
</dbReference>
<proteinExistence type="predicted"/>
<keyword evidence="2" id="KW-0489">Methyltransferase</keyword>